<dbReference type="PROSITE" id="PS51257">
    <property type="entry name" value="PROKAR_LIPOPROTEIN"/>
    <property type="match status" value="1"/>
</dbReference>
<evidence type="ECO:0000313" key="1">
    <source>
        <dbReference type="EMBL" id="UTV29008.1"/>
    </source>
</evidence>
<proteinExistence type="predicted"/>
<reference evidence="1" key="1">
    <citation type="submission" date="2022-07" db="EMBL/GenBank/DDBJ databases">
        <title>Genome sequencing of Photobacterium atrarenae GJH2-4.</title>
        <authorList>
            <person name="Park S.-J."/>
        </authorList>
    </citation>
    <scope>NUCLEOTIDE SEQUENCE</scope>
    <source>
        <strain evidence="1">GJH2-4</strain>
    </source>
</reference>
<keyword evidence="2" id="KW-1185">Reference proteome</keyword>
<dbReference type="EMBL" id="CP101508">
    <property type="protein sequence ID" value="UTV29008.1"/>
    <property type="molecule type" value="Genomic_DNA"/>
</dbReference>
<evidence type="ECO:0000313" key="2">
    <source>
        <dbReference type="Proteomes" id="UP001057998"/>
    </source>
</evidence>
<sequence>MLNKQGNIKVNIRVVSAILVAAISLAGCTGPMVKINDVDDTVASKVMLTTDKSVLKKEGVTIIGVVEATSCRHLLWEPDASEKNCIDQLKMKAHQVGANAIMFGAADKTSADFIPDDGINRNCWNTVDCRGVAIIDNSEN</sequence>
<evidence type="ECO:0008006" key="3">
    <source>
        <dbReference type="Google" id="ProtNLM"/>
    </source>
</evidence>
<dbReference type="RefSeq" id="WP_255390332.1">
    <property type="nucleotide sequence ID" value="NZ_CP101508.1"/>
</dbReference>
<name>A0ABY5GL13_9GAMM</name>
<organism evidence="1 2">
    <name type="scientific">Photobacterium atrarenae</name>
    <dbReference type="NCBI Taxonomy" id="865757"/>
    <lineage>
        <taxon>Bacteria</taxon>
        <taxon>Pseudomonadati</taxon>
        <taxon>Pseudomonadota</taxon>
        <taxon>Gammaproteobacteria</taxon>
        <taxon>Vibrionales</taxon>
        <taxon>Vibrionaceae</taxon>
        <taxon>Photobacterium</taxon>
    </lineage>
</organism>
<accession>A0ABY5GL13</accession>
<dbReference type="Proteomes" id="UP001057998">
    <property type="component" value="Chromosome 1"/>
</dbReference>
<dbReference type="Gene3D" id="3.30.110.70">
    <property type="entry name" value="Hypothetical protein apc22750. Chain B"/>
    <property type="match status" value="1"/>
</dbReference>
<gene>
    <name evidence="1" type="ORF">NNL38_07195</name>
</gene>
<protein>
    <recommendedName>
        <fullName evidence="3">Lipoprotein</fullName>
    </recommendedName>
</protein>